<organism evidence="1">
    <name type="scientific">bioreactor metagenome</name>
    <dbReference type="NCBI Taxonomy" id="1076179"/>
    <lineage>
        <taxon>unclassified sequences</taxon>
        <taxon>metagenomes</taxon>
        <taxon>ecological metagenomes</taxon>
    </lineage>
</organism>
<comment type="caution">
    <text evidence="1">The sequence shown here is derived from an EMBL/GenBank/DDBJ whole genome shotgun (WGS) entry which is preliminary data.</text>
</comment>
<sequence>MVKSTFEEPTDPTARALFELMEGYSDTAPLALKAQGWSPLQYEKIFQCVDYLRREGKSTSFSMSASSLADWVRRIDCFGPQHYGFIYEKRLREECELVVPIPITEQDSLTALFLPFVRERANRHVLSLNGAIRGGIALGVMHRLIRAYPTRENLNFVEVLKRITDAYFNEG</sequence>
<reference evidence="1" key="1">
    <citation type="submission" date="2019-08" db="EMBL/GenBank/DDBJ databases">
        <authorList>
            <person name="Kucharzyk K."/>
            <person name="Murdoch R.W."/>
            <person name="Higgins S."/>
            <person name="Loffler F."/>
        </authorList>
    </citation>
    <scope>NUCLEOTIDE SEQUENCE</scope>
</reference>
<gene>
    <name evidence="1" type="ORF">SDC9_92293</name>
</gene>
<dbReference type="AlphaFoldDB" id="A0A644ZXF2"/>
<evidence type="ECO:0000313" key="1">
    <source>
        <dbReference type="EMBL" id="MPM45605.1"/>
    </source>
</evidence>
<name>A0A644ZXF2_9ZZZZ</name>
<accession>A0A644ZXF2</accession>
<proteinExistence type="predicted"/>
<dbReference type="EMBL" id="VSSQ01010943">
    <property type="protein sequence ID" value="MPM45605.1"/>
    <property type="molecule type" value="Genomic_DNA"/>
</dbReference>
<protein>
    <submittedName>
        <fullName evidence="1">Uncharacterized protein</fullName>
    </submittedName>
</protein>